<dbReference type="Proteomes" id="UP000749471">
    <property type="component" value="Unassembled WGS sequence"/>
</dbReference>
<gene>
    <name evidence="2" type="ORF">KQI42_05595</name>
</gene>
<dbReference type="EMBL" id="JAHLPM010000003">
    <property type="protein sequence ID" value="MBU5437471.1"/>
    <property type="molecule type" value="Genomic_DNA"/>
</dbReference>
<proteinExistence type="predicted"/>
<accession>A0ABS6E3R2</accession>
<evidence type="ECO:0008006" key="4">
    <source>
        <dbReference type="Google" id="ProtNLM"/>
    </source>
</evidence>
<evidence type="ECO:0000313" key="3">
    <source>
        <dbReference type="Proteomes" id="UP000749471"/>
    </source>
</evidence>
<name>A0ABS6E3R2_9FIRM</name>
<keyword evidence="1" id="KW-0472">Membrane</keyword>
<keyword evidence="1" id="KW-1133">Transmembrane helix</keyword>
<feature type="transmembrane region" description="Helical" evidence="1">
    <location>
        <begin position="13"/>
        <end position="30"/>
    </location>
</feature>
<evidence type="ECO:0000256" key="1">
    <source>
        <dbReference type="SAM" id="Phobius"/>
    </source>
</evidence>
<keyword evidence="1" id="KW-0812">Transmembrane</keyword>
<organism evidence="2 3">
    <name type="scientific">Tissierella simiarum</name>
    <dbReference type="NCBI Taxonomy" id="2841534"/>
    <lineage>
        <taxon>Bacteria</taxon>
        <taxon>Bacillati</taxon>
        <taxon>Bacillota</taxon>
        <taxon>Tissierellia</taxon>
        <taxon>Tissierellales</taxon>
        <taxon>Tissierellaceae</taxon>
        <taxon>Tissierella</taxon>
    </lineage>
</organism>
<evidence type="ECO:0000313" key="2">
    <source>
        <dbReference type="EMBL" id="MBU5437471.1"/>
    </source>
</evidence>
<reference evidence="2 3" key="1">
    <citation type="submission" date="2021-06" db="EMBL/GenBank/DDBJ databases">
        <authorList>
            <person name="Sun Q."/>
            <person name="Li D."/>
        </authorList>
    </citation>
    <scope>NUCLEOTIDE SEQUENCE [LARGE SCALE GENOMIC DNA]</scope>
    <source>
        <strain evidence="2 3">MSJ-40</strain>
    </source>
</reference>
<sequence>MTATLTLQDLFKFILYMLGIGVGTYLVLILKNVNKILNQARTITEANEKSIDTTIKQLPEISENINGITKEAQVVLNQLTPEINGLVKNANSISGNISSITENIDSTTNKVSGTIDTVSESISETALAFEYNVKNVSDYIQMFIEIIDIIKHSLKKK</sequence>
<comment type="caution">
    <text evidence="2">The sequence shown here is derived from an EMBL/GenBank/DDBJ whole genome shotgun (WGS) entry which is preliminary data.</text>
</comment>
<protein>
    <recommendedName>
        <fullName evidence="4">DUF948 domain-containing protein</fullName>
    </recommendedName>
</protein>
<dbReference type="RefSeq" id="WP_216517599.1">
    <property type="nucleotide sequence ID" value="NZ_JAHLPM010000003.1"/>
</dbReference>
<keyword evidence="3" id="KW-1185">Reference proteome</keyword>